<keyword evidence="2" id="KW-0732">Signal</keyword>
<dbReference type="PROSITE" id="PS51257">
    <property type="entry name" value="PROKAR_LIPOPROTEIN"/>
    <property type="match status" value="1"/>
</dbReference>
<dbReference type="SUPFAM" id="SSF53850">
    <property type="entry name" value="Periplasmic binding protein-like II"/>
    <property type="match status" value="1"/>
</dbReference>
<dbReference type="RefSeq" id="WP_092638283.1">
    <property type="nucleotide sequence ID" value="NZ_FNID01000005.1"/>
</dbReference>
<reference evidence="3 4" key="1">
    <citation type="submission" date="2016-10" db="EMBL/GenBank/DDBJ databases">
        <authorList>
            <person name="de Groot N.N."/>
        </authorList>
    </citation>
    <scope>NUCLEOTIDE SEQUENCE [LARGE SCALE GENOMIC DNA]</scope>
    <source>
        <strain evidence="3 4">CGMCC 1.5012</strain>
    </source>
</reference>
<dbReference type="EMBL" id="FNID01000005">
    <property type="protein sequence ID" value="SDM81661.1"/>
    <property type="molecule type" value="Genomic_DNA"/>
</dbReference>
<sequence>MSSRKRILAALLGAAIISTSFTACNSGTANTDSTISKEQTPKGGYVETEITPPNVTGNPLGLWVNTDGSIDYWAENASSPTGNGLYHSTDNGATWQQVDLNWVNDLKAGLLKLAVTGSGNYFAVTQGSSLFEVWKVNKGEKPVKIPVSGLEDAAKGGRILTPIKLQAIGEDSFLLEYMTMSAEPQPGGSDTGVTVKSPGAESKNSSSNSALEPGSSSSEETRKSGTAYFSYSAKDGSVSSDQFKQVMGIYNVKGELVKVMDNLPDIRACATNEQALFMMDYSGKIQASEISTGNLLSQYASNAEIKDMNTAFTVDKDGNAYLASNSGIQRIASGGSLAETVLEGSMYSIGTPTASVKHICNAKDGSFLLACESSNNTGKLYRYVYDETISVSPDNTLTVWSLKESPTVRAAIPVFQKKNKNFRVNYEVALTKEATAAGTQDVLRSLVTELLAGKGPDVLILDGLDYQSYKQQGLLGDISKQMDVSGLYQSVIKPFQGSDGLYVLPTRFSLPLLFGKKSGLDTLNSLKDLVAAIEKAPQPKQVAMNSQDYNKAFPEAERSAFSFEDLRDAFDFFYNVSEPTIINDGKGIQTDALRQLLDAVKTVSDKYELVKPNTQTEEVKIGVAASNSNGFVVIKKSLMDYSMEHTLYGSNNFTALDVMRFIISSGSIGEPDVKLMPGLCQGVYYPSAMAGVNAKSSKQKEALAFIASMLSDEVQSFTLGDGLPVTQSGMKLIIDTYNKENEKNAFYGGATTKIPPLKMDINSLISQVSTPVTIDTAMADIIFKSAERYCKGEISIEDAIKAISSETEIILAEKK</sequence>
<organism evidence="3 4">
    <name type="scientific">Acetanaerobacterium elongatum</name>
    <dbReference type="NCBI Taxonomy" id="258515"/>
    <lineage>
        <taxon>Bacteria</taxon>
        <taxon>Bacillati</taxon>
        <taxon>Bacillota</taxon>
        <taxon>Clostridia</taxon>
        <taxon>Eubacteriales</taxon>
        <taxon>Oscillospiraceae</taxon>
        <taxon>Acetanaerobacterium</taxon>
    </lineage>
</organism>
<feature type="compositionally biased region" description="Polar residues" evidence="1">
    <location>
        <begin position="202"/>
        <end position="218"/>
    </location>
</feature>
<evidence type="ECO:0000256" key="2">
    <source>
        <dbReference type="SAM" id="SignalP"/>
    </source>
</evidence>
<proteinExistence type="predicted"/>
<evidence type="ECO:0000313" key="3">
    <source>
        <dbReference type="EMBL" id="SDM81661.1"/>
    </source>
</evidence>
<keyword evidence="4" id="KW-1185">Reference proteome</keyword>
<dbReference type="STRING" id="258515.SAMN05192585_10596"/>
<protein>
    <submittedName>
        <fullName evidence="3">ABC-type glycerol-3-phosphate transport system, substrate-binding protein</fullName>
    </submittedName>
</protein>
<evidence type="ECO:0000313" key="4">
    <source>
        <dbReference type="Proteomes" id="UP000199182"/>
    </source>
</evidence>
<accession>A0A1G9WBR7</accession>
<evidence type="ECO:0000256" key="1">
    <source>
        <dbReference type="SAM" id="MobiDB-lite"/>
    </source>
</evidence>
<feature type="chain" id="PRO_5038944697" evidence="2">
    <location>
        <begin position="24"/>
        <end position="815"/>
    </location>
</feature>
<dbReference type="Proteomes" id="UP000199182">
    <property type="component" value="Unassembled WGS sequence"/>
</dbReference>
<feature type="region of interest" description="Disordered" evidence="1">
    <location>
        <begin position="27"/>
        <end position="47"/>
    </location>
</feature>
<feature type="region of interest" description="Disordered" evidence="1">
    <location>
        <begin position="184"/>
        <end position="222"/>
    </location>
</feature>
<feature type="compositionally biased region" description="Polar residues" evidence="1">
    <location>
        <begin position="27"/>
        <end position="38"/>
    </location>
</feature>
<feature type="signal peptide" evidence="2">
    <location>
        <begin position="1"/>
        <end position="23"/>
    </location>
</feature>
<gene>
    <name evidence="3" type="ORF">SAMN05192585_10596</name>
</gene>
<dbReference type="SUPFAM" id="SSF63829">
    <property type="entry name" value="Calcium-dependent phosphotriesterase"/>
    <property type="match status" value="1"/>
</dbReference>
<dbReference type="AlphaFoldDB" id="A0A1G9WBR7"/>
<name>A0A1G9WBR7_9FIRM</name>
<dbReference type="Gene3D" id="3.40.190.10">
    <property type="entry name" value="Periplasmic binding protein-like II"/>
    <property type="match status" value="1"/>
</dbReference>